<name>A0A0D0D727_9AGAM</name>
<dbReference type="EMBL" id="KN825250">
    <property type="protein sequence ID" value="KIK92712.1"/>
    <property type="molecule type" value="Genomic_DNA"/>
</dbReference>
<feature type="region of interest" description="Disordered" evidence="1">
    <location>
        <begin position="354"/>
        <end position="417"/>
    </location>
</feature>
<dbReference type="Proteomes" id="UP000054538">
    <property type="component" value="Unassembled WGS sequence"/>
</dbReference>
<feature type="domain" description="Gfd2/YDR514C-like C-terminal" evidence="2">
    <location>
        <begin position="163"/>
        <end position="344"/>
    </location>
</feature>
<evidence type="ECO:0000313" key="4">
    <source>
        <dbReference type="Proteomes" id="UP000054538"/>
    </source>
</evidence>
<dbReference type="GO" id="GO:0003676">
    <property type="term" value="F:nucleic acid binding"/>
    <property type="evidence" value="ECO:0007669"/>
    <property type="project" value="InterPro"/>
</dbReference>
<feature type="compositionally biased region" description="Acidic residues" evidence="1">
    <location>
        <begin position="382"/>
        <end position="395"/>
    </location>
</feature>
<dbReference type="InParanoid" id="A0A0D0D727"/>
<protein>
    <recommendedName>
        <fullName evidence="2">Gfd2/YDR514C-like C-terminal domain-containing protein</fullName>
    </recommendedName>
</protein>
<reference evidence="3 4" key="1">
    <citation type="submission" date="2014-04" db="EMBL/GenBank/DDBJ databases">
        <authorList>
            <consortium name="DOE Joint Genome Institute"/>
            <person name="Kuo A."/>
            <person name="Kohler A."/>
            <person name="Jargeat P."/>
            <person name="Nagy L.G."/>
            <person name="Floudas D."/>
            <person name="Copeland A."/>
            <person name="Barry K.W."/>
            <person name="Cichocki N."/>
            <person name="Veneault-Fourrey C."/>
            <person name="LaButti K."/>
            <person name="Lindquist E.A."/>
            <person name="Lipzen A."/>
            <person name="Lundell T."/>
            <person name="Morin E."/>
            <person name="Murat C."/>
            <person name="Sun H."/>
            <person name="Tunlid A."/>
            <person name="Henrissat B."/>
            <person name="Grigoriev I.V."/>
            <person name="Hibbett D.S."/>
            <person name="Martin F."/>
            <person name="Nordberg H.P."/>
            <person name="Cantor M.N."/>
            <person name="Hua S.X."/>
        </authorList>
    </citation>
    <scope>NUCLEOTIDE SEQUENCE [LARGE SCALE GENOMIC DNA]</scope>
    <source>
        <strain evidence="3 4">Ve08.2h10</strain>
    </source>
</reference>
<organism evidence="3 4">
    <name type="scientific">Paxillus rubicundulus Ve08.2h10</name>
    <dbReference type="NCBI Taxonomy" id="930991"/>
    <lineage>
        <taxon>Eukaryota</taxon>
        <taxon>Fungi</taxon>
        <taxon>Dikarya</taxon>
        <taxon>Basidiomycota</taxon>
        <taxon>Agaricomycotina</taxon>
        <taxon>Agaricomycetes</taxon>
        <taxon>Agaricomycetidae</taxon>
        <taxon>Boletales</taxon>
        <taxon>Paxilineae</taxon>
        <taxon>Paxillaceae</taxon>
        <taxon>Paxillus</taxon>
    </lineage>
</organism>
<gene>
    <name evidence="3" type="ORF">PAXRUDRAFT_13075</name>
</gene>
<dbReference type="SUPFAM" id="SSF53098">
    <property type="entry name" value="Ribonuclease H-like"/>
    <property type="match status" value="1"/>
</dbReference>
<dbReference type="AlphaFoldDB" id="A0A0D0D727"/>
<feature type="compositionally biased region" description="Polar residues" evidence="1">
    <location>
        <begin position="361"/>
        <end position="373"/>
    </location>
</feature>
<dbReference type="STRING" id="930991.A0A0D0D727"/>
<dbReference type="InterPro" id="IPR040151">
    <property type="entry name" value="Gfd2/YDR514C-like"/>
</dbReference>
<evidence type="ECO:0000313" key="3">
    <source>
        <dbReference type="EMBL" id="KIK92712.1"/>
    </source>
</evidence>
<evidence type="ECO:0000256" key="1">
    <source>
        <dbReference type="SAM" id="MobiDB-lite"/>
    </source>
</evidence>
<dbReference type="InterPro" id="IPR048519">
    <property type="entry name" value="Gfd2/YDR514C-like_C"/>
</dbReference>
<dbReference type="GO" id="GO:0005634">
    <property type="term" value="C:nucleus"/>
    <property type="evidence" value="ECO:0007669"/>
    <property type="project" value="TreeGrafter"/>
</dbReference>
<evidence type="ECO:0000259" key="2">
    <source>
        <dbReference type="Pfam" id="PF21762"/>
    </source>
</evidence>
<dbReference type="Pfam" id="PF21762">
    <property type="entry name" value="DEDDh_C"/>
    <property type="match status" value="1"/>
</dbReference>
<accession>A0A0D0D727</accession>
<dbReference type="PANTHER" id="PTHR28083:SF1">
    <property type="entry name" value="GOOD FOR FULL DBP5 ACTIVITY PROTEIN 2"/>
    <property type="match status" value="1"/>
</dbReference>
<feature type="compositionally biased region" description="Polar residues" evidence="1">
    <location>
        <begin position="400"/>
        <end position="411"/>
    </location>
</feature>
<dbReference type="HOGENOM" id="CLU_046155_0_0_1"/>
<dbReference type="InterPro" id="IPR036397">
    <property type="entry name" value="RNaseH_sf"/>
</dbReference>
<dbReference type="OrthoDB" id="5953249at2759"/>
<sequence length="417" mass="47782">MVSPVITGYYRYTDIFFEWHQALPDPDDRSPLKAALAQDAIVHPEHPLRREGVDGAELYMGTLQNFETRLLFSSAQVEYLRYWLHAMQLTKNLIPLPYSDCLLTESSLRHVSPVQFQTKEELRKALKQIEKNNRRLKGVDPTLNTRRDIFERVRSFWSRKQGVWCALDFEAWDRDHTLLTEFGWSIVRWEDEQQIEERGHLTVKEHKYYTNTFVPDNRERFSFGTSEEVSKTTFKQRIQTLVSELQTAGPLFLVFHDNSQDIKYLKSKNVEVQLPNMAFLLPDTLPQDGVFIIDTSDLFAALEGEGGGNRRSLDRVCRHLQIPTAYLHNAGNDAHYTLLALQSMASGDPIDMQREKRWPNRTGSTGVPNQPQTGAGIKVNFDADEGDEDFSDEEGPLGSTVDTNHITSSNGDADDEK</sequence>
<dbReference type="InterPro" id="IPR012337">
    <property type="entry name" value="RNaseH-like_sf"/>
</dbReference>
<dbReference type="PANTHER" id="PTHR28083">
    <property type="entry name" value="GOOD FOR FULL DBP5 ACTIVITY PROTEIN 2"/>
    <property type="match status" value="1"/>
</dbReference>
<dbReference type="Gene3D" id="3.30.420.10">
    <property type="entry name" value="Ribonuclease H-like superfamily/Ribonuclease H"/>
    <property type="match status" value="1"/>
</dbReference>
<keyword evidence="4" id="KW-1185">Reference proteome</keyword>
<reference evidence="4" key="2">
    <citation type="submission" date="2015-01" db="EMBL/GenBank/DDBJ databases">
        <title>Evolutionary Origins and Diversification of the Mycorrhizal Mutualists.</title>
        <authorList>
            <consortium name="DOE Joint Genome Institute"/>
            <consortium name="Mycorrhizal Genomics Consortium"/>
            <person name="Kohler A."/>
            <person name="Kuo A."/>
            <person name="Nagy L.G."/>
            <person name="Floudas D."/>
            <person name="Copeland A."/>
            <person name="Barry K.W."/>
            <person name="Cichocki N."/>
            <person name="Veneault-Fourrey C."/>
            <person name="LaButti K."/>
            <person name="Lindquist E.A."/>
            <person name="Lipzen A."/>
            <person name="Lundell T."/>
            <person name="Morin E."/>
            <person name="Murat C."/>
            <person name="Riley R."/>
            <person name="Ohm R."/>
            <person name="Sun H."/>
            <person name="Tunlid A."/>
            <person name="Henrissat B."/>
            <person name="Grigoriev I.V."/>
            <person name="Hibbett D.S."/>
            <person name="Martin F."/>
        </authorList>
    </citation>
    <scope>NUCLEOTIDE SEQUENCE [LARGE SCALE GENOMIC DNA]</scope>
    <source>
        <strain evidence="4">Ve08.2h10</strain>
    </source>
</reference>
<proteinExistence type="predicted"/>